<dbReference type="InterPro" id="IPR036249">
    <property type="entry name" value="Thioredoxin-like_sf"/>
</dbReference>
<dbReference type="InterPro" id="IPR003782">
    <property type="entry name" value="SCO1/SenC"/>
</dbReference>
<comment type="similarity">
    <text evidence="1">Belongs to the SCO1/2 family.</text>
</comment>
<sequence length="290" mass="31061">MTARLPPGLAGRLAAAALVAALALPARASAAKDPTEADDAADAATPDILRGVEVEERLGASVPLDARFVAADGRPLRLGDLLGRGRPVILTLVYYNCPMLCGLVLGGQARAMRQTGLELGKDFDAVTVSFDPREGPALAAERQSGYLQATGKPDARASWAFLTGQEPDIRVLADAVGFHYKYDAATKQFAHAAAIFVLTPEGKVSRYLYGIDFPPRDLRLALVEAGGGRVGTSFDKVLLTCYRYDATGRRYTPYVFGFIRAGGLLVFAALATTLAVFWRREARKLHGRHA</sequence>
<dbReference type="Pfam" id="PF02630">
    <property type="entry name" value="SCO1-SenC"/>
    <property type="match status" value="1"/>
</dbReference>
<dbReference type="SUPFAM" id="SSF52833">
    <property type="entry name" value="Thioredoxin-like"/>
    <property type="match status" value="1"/>
</dbReference>
<dbReference type="PANTHER" id="PTHR12151:SF8">
    <property type="entry name" value="THIOREDOXIN DOMAIN-CONTAINING PROTEIN"/>
    <property type="match status" value="1"/>
</dbReference>
<feature type="signal peptide" evidence="3">
    <location>
        <begin position="1"/>
        <end position="28"/>
    </location>
</feature>
<evidence type="ECO:0000313" key="5">
    <source>
        <dbReference type="Proteomes" id="UP001162734"/>
    </source>
</evidence>
<gene>
    <name evidence="4" type="ORF">AMPC_36360</name>
</gene>
<keyword evidence="5" id="KW-1185">Reference proteome</keyword>
<dbReference type="Gene3D" id="3.40.30.10">
    <property type="entry name" value="Glutaredoxin"/>
    <property type="match status" value="1"/>
</dbReference>
<dbReference type="Proteomes" id="UP001162734">
    <property type="component" value="Chromosome"/>
</dbReference>
<dbReference type="EMBL" id="AP025592">
    <property type="protein sequence ID" value="BDG10523.1"/>
    <property type="molecule type" value="Genomic_DNA"/>
</dbReference>
<keyword evidence="2" id="KW-1133">Transmembrane helix</keyword>
<keyword evidence="2" id="KW-0472">Membrane</keyword>
<keyword evidence="3" id="KW-0732">Signal</keyword>
<accession>A0ABM7XF99</accession>
<dbReference type="PANTHER" id="PTHR12151">
    <property type="entry name" value="ELECTRON TRANSPORT PROTIN SCO1/SENC FAMILY MEMBER"/>
    <property type="match status" value="1"/>
</dbReference>
<feature type="transmembrane region" description="Helical" evidence="2">
    <location>
        <begin position="254"/>
        <end position="278"/>
    </location>
</feature>
<proteinExistence type="inferred from homology"/>
<protein>
    <submittedName>
        <fullName evidence="4">Electron transporter SenC</fullName>
    </submittedName>
</protein>
<evidence type="ECO:0000313" key="4">
    <source>
        <dbReference type="EMBL" id="BDG10523.1"/>
    </source>
</evidence>
<evidence type="ECO:0000256" key="1">
    <source>
        <dbReference type="ARBA" id="ARBA00010996"/>
    </source>
</evidence>
<dbReference type="RefSeq" id="WP_248343032.1">
    <property type="nucleotide sequence ID" value="NZ_AP025592.1"/>
</dbReference>
<organism evidence="4 5">
    <name type="scientific">Anaeromyxobacter paludicola</name>
    <dbReference type="NCBI Taxonomy" id="2918171"/>
    <lineage>
        <taxon>Bacteria</taxon>
        <taxon>Pseudomonadati</taxon>
        <taxon>Myxococcota</taxon>
        <taxon>Myxococcia</taxon>
        <taxon>Myxococcales</taxon>
        <taxon>Cystobacterineae</taxon>
        <taxon>Anaeromyxobacteraceae</taxon>
        <taxon>Anaeromyxobacter</taxon>
    </lineage>
</organism>
<name>A0ABM7XF99_9BACT</name>
<keyword evidence="2" id="KW-0812">Transmembrane</keyword>
<feature type="chain" id="PRO_5047355479" evidence="3">
    <location>
        <begin position="29"/>
        <end position="290"/>
    </location>
</feature>
<evidence type="ECO:0000256" key="2">
    <source>
        <dbReference type="SAM" id="Phobius"/>
    </source>
</evidence>
<dbReference type="CDD" id="cd02968">
    <property type="entry name" value="SCO"/>
    <property type="match status" value="1"/>
</dbReference>
<reference evidence="5" key="1">
    <citation type="journal article" date="2022" name="Int. J. Syst. Evol. Microbiol.">
        <title>Anaeromyxobacter oryzae sp. nov., Anaeromyxobacter diazotrophicus sp. nov. and Anaeromyxobacter paludicola sp. nov., isolated from paddy soils.</title>
        <authorList>
            <person name="Itoh H."/>
            <person name="Xu Z."/>
            <person name="Mise K."/>
            <person name="Masuda Y."/>
            <person name="Ushijima N."/>
            <person name="Hayakawa C."/>
            <person name="Shiratori Y."/>
            <person name="Senoo K."/>
        </authorList>
    </citation>
    <scope>NUCLEOTIDE SEQUENCE [LARGE SCALE GENOMIC DNA]</scope>
    <source>
        <strain evidence="5">Red630</strain>
    </source>
</reference>
<evidence type="ECO:0000256" key="3">
    <source>
        <dbReference type="SAM" id="SignalP"/>
    </source>
</evidence>